<organism evidence="2 3">
    <name type="scientific">Aeropyrum camini SY1 = JCM 12091</name>
    <dbReference type="NCBI Taxonomy" id="1198449"/>
    <lineage>
        <taxon>Archaea</taxon>
        <taxon>Thermoproteota</taxon>
        <taxon>Thermoprotei</taxon>
        <taxon>Desulfurococcales</taxon>
        <taxon>Desulfurococcaceae</taxon>
        <taxon>Aeropyrum</taxon>
    </lineage>
</organism>
<dbReference type="KEGG" id="acj:ACAM_0579"/>
<evidence type="ECO:0000313" key="2">
    <source>
        <dbReference type="EMBL" id="BAN90048.1"/>
    </source>
</evidence>
<keyword evidence="3" id="KW-1185">Reference proteome</keyword>
<feature type="region of interest" description="Disordered" evidence="1">
    <location>
        <begin position="133"/>
        <end position="217"/>
    </location>
</feature>
<dbReference type="Proteomes" id="UP000016887">
    <property type="component" value="Chromosome"/>
</dbReference>
<feature type="compositionally biased region" description="Basic and acidic residues" evidence="1">
    <location>
        <begin position="153"/>
        <end position="164"/>
    </location>
</feature>
<evidence type="ECO:0000256" key="1">
    <source>
        <dbReference type="SAM" id="MobiDB-lite"/>
    </source>
</evidence>
<name>U3TDJ8_9CREN</name>
<accession>U3TDJ8</accession>
<dbReference type="AlphaFoldDB" id="U3TDJ8"/>
<feature type="compositionally biased region" description="Polar residues" evidence="1">
    <location>
        <begin position="207"/>
        <end position="217"/>
    </location>
</feature>
<gene>
    <name evidence="2" type="ORF">ACAM_0579</name>
</gene>
<dbReference type="GeneID" id="17110857"/>
<proteinExistence type="predicted"/>
<dbReference type="EMBL" id="AP012489">
    <property type="protein sequence ID" value="BAN90048.1"/>
    <property type="molecule type" value="Genomic_DNA"/>
</dbReference>
<feature type="compositionally biased region" description="Basic residues" evidence="1">
    <location>
        <begin position="165"/>
        <end position="177"/>
    </location>
</feature>
<reference evidence="2 3" key="1">
    <citation type="journal article" date="2013" name="Appl. Environ. Microbiol.">
        <title>Variation of the Virus-Related Elements within Syntenic Genomes of the Hyperthermophilic Archaeon Aeropyrum.</title>
        <authorList>
            <person name="Daifuku T."/>
            <person name="Yoshida T."/>
            <person name="Kitamura T."/>
            <person name="Kawaichi S."/>
            <person name="Inoue T."/>
            <person name="Nomura K."/>
            <person name="Yoshida Y."/>
            <person name="Kuno S."/>
            <person name="Sako Y."/>
        </authorList>
    </citation>
    <scope>NUCLEOTIDE SEQUENCE [LARGE SCALE GENOMIC DNA]</scope>
    <source>
        <strain evidence="2 3">SY1</strain>
    </source>
</reference>
<protein>
    <submittedName>
        <fullName evidence="2">Uncharacterized protein</fullName>
    </submittedName>
</protein>
<sequence>MEETPGKEEKPIEPQIMGEALLERQPLASYRIASLKNPHNRHPHNPKHNNRAIKAVSREMIGLGASILIRLLLRNIRKKKQHLQETAPPQLTKEQIDRYIYIVDTTIDEAYKQLLAEYDRAYQELLQREKEIDDPHIKTHAKHKRIPLTIQARQHDETTVDAHSHPSKRSPKTWRKRQGQDMPVHPKGKLEILQRNSPNPPLKKNTRTNTSEPTQTK</sequence>
<evidence type="ECO:0000313" key="3">
    <source>
        <dbReference type="Proteomes" id="UP000016887"/>
    </source>
</evidence>
<dbReference type="RefSeq" id="WP_022541323.1">
    <property type="nucleotide sequence ID" value="NC_022521.1"/>
</dbReference>